<dbReference type="STRING" id="43678.OJAG_38500"/>
<evidence type="ECO:0000259" key="2">
    <source>
        <dbReference type="Pfam" id="PF00583"/>
    </source>
</evidence>
<evidence type="ECO:0000313" key="3">
    <source>
        <dbReference type="EMBL" id="KZM33530.1"/>
    </source>
</evidence>
<dbReference type="AlphaFoldDB" id="A0A161VI23"/>
<dbReference type="OrthoDB" id="4119890at2"/>
<reference evidence="3 4" key="1">
    <citation type="submission" date="2016-01" db="EMBL/GenBank/DDBJ databases">
        <title>Genome sequence of Oerskovia enterophila VJag, an agar and cellulose degrading bacterium.</title>
        <authorList>
            <person name="Poehlein A."/>
            <person name="Jag V."/>
            <person name="Bengelsdorf F."/>
            <person name="Duerre P."/>
            <person name="Daniel R."/>
        </authorList>
    </citation>
    <scope>NUCLEOTIDE SEQUENCE [LARGE SCALE GENOMIC DNA]</scope>
    <source>
        <strain evidence="3 4">VJag</strain>
    </source>
</reference>
<sequence>MSSPTESTATCRVLEAPHPTSLDAPDAWAYLGIAQVEAEVTTEAHGYDDLADEARDVLAGMNSQRYTTKQRVVAVRADAPETPRPQDVLGHLAVALPTSSNTHLGELSVKVRPAHRRQGIGSALWETGEKILVDAGRTALFTDTQHGTEPPPGPGALEARTGAGRVPADAPGPRFVAGKGYALEQVERHSVLPLPVDPALLDRLRAGALEAAGPDYRTLVWEDDVPPDRREQVGTLFTRMSTDAPVGDIDFREDPWDAQRVGVWVDELLGKGHGLLMTVTEHVPTGTLAAFSVFAYPKDRTAFAFQEDTLVLREHRGHRLGMLVKVVNLDELAVRRPATERIHTWNAEENDHMLAINIDLGFTPAGGYAGWQKRVGA</sequence>
<evidence type="ECO:0000256" key="1">
    <source>
        <dbReference type="SAM" id="MobiDB-lite"/>
    </source>
</evidence>
<feature type="region of interest" description="Disordered" evidence="1">
    <location>
        <begin position="144"/>
        <end position="169"/>
    </location>
</feature>
<organism evidence="3 4">
    <name type="scientific">Oerskovia enterophila</name>
    <dbReference type="NCBI Taxonomy" id="43678"/>
    <lineage>
        <taxon>Bacteria</taxon>
        <taxon>Bacillati</taxon>
        <taxon>Actinomycetota</taxon>
        <taxon>Actinomycetes</taxon>
        <taxon>Micrococcales</taxon>
        <taxon>Cellulomonadaceae</taxon>
        <taxon>Oerskovia</taxon>
    </lineage>
</organism>
<feature type="domain" description="N-acetyltransferase" evidence="2">
    <location>
        <begin position="86"/>
        <end position="146"/>
    </location>
</feature>
<proteinExistence type="predicted"/>
<dbReference type="SUPFAM" id="SSF55729">
    <property type="entry name" value="Acyl-CoA N-acyltransferases (Nat)"/>
    <property type="match status" value="1"/>
</dbReference>
<dbReference type="Gene3D" id="3.40.630.30">
    <property type="match status" value="1"/>
</dbReference>
<evidence type="ECO:0000313" key="4">
    <source>
        <dbReference type="Proteomes" id="UP000076447"/>
    </source>
</evidence>
<comment type="caution">
    <text evidence="3">The sequence shown here is derived from an EMBL/GenBank/DDBJ whole genome shotgun (WGS) entry which is preliminary data.</text>
</comment>
<dbReference type="Proteomes" id="UP000076447">
    <property type="component" value="Unassembled WGS sequence"/>
</dbReference>
<dbReference type="CDD" id="cd04301">
    <property type="entry name" value="NAT_SF"/>
    <property type="match status" value="1"/>
</dbReference>
<name>A0A161VI23_9CELL</name>
<dbReference type="EMBL" id="LRIE01000085">
    <property type="protein sequence ID" value="KZM33530.1"/>
    <property type="molecule type" value="Genomic_DNA"/>
</dbReference>
<accession>A0A161VI23</accession>
<gene>
    <name evidence="3" type="ORF">OJAG_38500</name>
</gene>
<dbReference type="PATRIC" id="fig|43678.3.peg.4021"/>
<dbReference type="GO" id="GO:0016747">
    <property type="term" value="F:acyltransferase activity, transferring groups other than amino-acyl groups"/>
    <property type="evidence" value="ECO:0007669"/>
    <property type="project" value="InterPro"/>
</dbReference>
<keyword evidence="3" id="KW-0808">Transferase</keyword>
<dbReference type="RefSeq" id="WP_068710374.1">
    <property type="nucleotide sequence ID" value="NZ_LRIE01000085.1"/>
</dbReference>
<dbReference type="InterPro" id="IPR000182">
    <property type="entry name" value="GNAT_dom"/>
</dbReference>
<dbReference type="Pfam" id="PF00583">
    <property type="entry name" value="Acetyltransf_1"/>
    <property type="match status" value="1"/>
</dbReference>
<dbReference type="InterPro" id="IPR016181">
    <property type="entry name" value="Acyl_CoA_acyltransferase"/>
</dbReference>
<protein>
    <submittedName>
        <fullName evidence="3">Acetyltransferase (GNAT) family protein</fullName>
    </submittedName>
</protein>